<dbReference type="Proteomes" id="UP000011761">
    <property type="component" value="Unassembled WGS sequence"/>
</dbReference>
<dbReference type="HOGENOM" id="CLU_010119_6_3_1"/>
<sequence length="339" mass="38287">MAVKEDQAAPPVLDFSSFWSGDSEKRAALINALRKACEDKGFFQLVNHGISDSLQRSIIQASKDFFALPLEEKLKCDGAKSKPSRRGYEVLGAQMLEPGSKPEHKESFYVGEDLPADHPRILRGDYNCSPNIYPEVLGEQWKAVTAQYYREVVALGMDVMRSLALGLGLPESWFDDFMTEPSCTLRLLHYPPTPRGCDKERGVGAHRDFGCITLLLQDSVGGLQVQDETTGRWHDVTPIPGALVVNLGNLMMRWSNHHYTSNTHRVLNFAEQDRTSIVLFFNGNPEHILGVLPGCEQHRQNQHKKYGPPMEVVVEPVKVREFLNQQYLASYNRVQEYKV</sequence>
<dbReference type="AlphaFoldDB" id="M2MHQ8"/>
<dbReference type="Pfam" id="PF14226">
    <property type="entry name" value="DIOX_N"/>
    <property type="match status" value="1"/>
</dbReference>
<dbReference type="InterPro" id="IPR026992">
    <property type="entry name" value="DIOX_N"/>
</dbReference>
<dbReference type="Pfam" id="PF03171">
    <property type="entry name" value="2OG-FeII_Oxy"/>
    <property type="match status" value="1"/>
</dbReference>
<dbReference type="GO" id="GO:0046872">
    <property type="term" value="F:metal ion binding"/>
    <property type="evidence" value="ECO:0007669"/>
    <property type="project" value="UniProtKB-KW"/>
</dbReference>
<dbReference type="Gene3D" id="2.60.120.330">
    <property type="entry name" value="B-lactam Antibiotic, Isopenicillin N Synthase, Chain"/>
    <property type="match status" value="1"/>
</dbReference>
<organism evidence="4 5">
    <name type="scientific">Baudoinia panamericana (strain UAMH 10762)</name>
    <name type="common">Angels' share fungus</name>
    <name type="synonym">Baudoinia compniacensis (strain UAMH 10762)</name>
    <dbReference type="NCBI Taxonomy" id="717646"/>
    <lineage>
        <taxon>Eukaryota</taxon>
        <taxon>Fungi</taxon>
        <taxon>Dikarya</taxon>
        <taxon>Ascomycota</taxon>
        <taxon>Pezizomycotina</taxon>
        <taxon>Dothideomycetes</taxon>
        <taxon>Dothideomycetidae</taxon>
        <taxon>Mycosphaerellales</taxon>
        <taxon>Teratosphaeriaceae</taxon>
        <taxon>Baudoinia</taxon>
    </lineage>
</organism>
<dbReference type="GeneID" id="19115717"/>
<evidence type="ECO:0000256" key="2">
    <source>
        <dbReference type="RuleBase" id="RU003682"/>
    </source>
</evidence>
<accession>M2MHQ8</accession>
<dbReference type="GO" id="GO:0044283">
    <property type="term" value="P:small molecule biosynthetic process"/>
    <property type="evidence" value="ECO:0007669"/>
    <property type="project" value="UniProtKB-ARBA"/>
</dbReference>
<dbReference type="KEGG" id="bcom:BAUCODRAFT_575837"/>
<evidence type="ECO:0000313" key="5">
    <source>
        <dbReference type="Proteomes" id="UP000011761"/>
    </source>
</evidence>
<keyword evidence="5" id="KW-1185">Reference proteome</keyword>
<dbReference type="EMBL" id="KB445555">
    <property type="protein sequence ID" value="EMC96151.1"/>
    <property type="molecule type" value="Genomic_DNA"/>
</dbReference>
<keyword evidence="2" id="KW-0560">Oxidoreductase</keyword>
<evidence type="ECO:0000256" key="1">
    <source>
        <dbReference type="ARBA" id="ARBA00008056"/>
    </source>
</evidence>
<comment type="similarity">
    <text evidence="1 2">Belongs to the iron/ascorbate-dependent oxidoreductase family.</text>
</comment>
<gene>
    <name evidence="4" type="ORF">BAUCODRAFT_575837</name>
</gene>
<dbReference type="InterPro" id="IPR050231">
    <property type="entry name" value="Iron_ascorbate_oxido_reductase"/>
</dbReference>
<dbReference type="eggNOG" id="KOG0143">
    <property type="taxonomic scope" value="Eukaryota"/>
</dbReference>
<dbReference type="OrthoDB" id="288590at2759"/>
<dbReference type="InterPro" id="IPR005123">
    <property type="entry name" value="Oxoglu/Fe-dep_dioxygenase_dom"/>
</dbReference>
<dbReference type="GO" id="GO:0016491">
    <property type="term" value="F:oxidoreductase activity"/>
    <property type="evidence" value="ECO:0007669"/>
    <property type="project" value="UniProtKB-KW"/>
</dbReference>
<keyword evidence="2" id="KW-0479">Metal-binding</keyword>
<dbReference type="PRINTS" id="PR00682">
    <property type="entry name" value="IPNSYNTHASE"/>
</dbReference>
<dbReference type="RefSeq" id="XP_007676361.1">
    <property type="nucleotide sequence ID" value="XM_007678171.1"/>
</dbReference>
<reference evidence="4 5" key="1">
    <citation type="journal article" date="2012" name="PLoS Pathog.">
        <title>Diverse lifestyles and strategies of plant pathogenesis encoded in the genomes of eighteen Dothideomycetes fungi.</title>
        <authorList>
            <person name="Ohm R.A."/>
            <person name="Feau N."/>
            <person name="Henrissat B."/>
            <person name="Schoch C.L."/>
            <person name="Horwitz B.A."/>
            <person name="Barry K.W."/>
            <person name="Condon B.J."/>
            <person name="Copeland A.C."/>
            <person name="Dhillon B."/>
            <person name="Glaser F."/>
            <person name="Hesse C.N."/>
            <person name="Kosti I."/>
            <person name="LaButti K."/>
            <person name="Lindquist E.A."/>
            <person name="Lucas S."/>
            <person name="Salamov A.A."/>
            <person name="Bradshaw R.E."/>
            <person name="Ciuffetti L."/>
            <person name="Hamelin R.C."/>
            <person name="Kema G.H.J."/>
            <person name="Lawrence C."/>
            <person name="Scott J.A."/>
            <person name="Spatafora J.W."/>
            <person name="Turgeon B.G."/>
            <person name="de Wit P.J.G.M."/>
            <person name="Zhong S."/>
            <person name="Goodwin S.B."/>
            <person name="Grigoriev I.V."/>
        </authorList>
    </citation>
    <scope>NUCLEOTIDE SEQUENCE [LARGE SCALE GENOMIC DNA]</scope>
    <source>
        <strain evidence="4 5">UAMH 10762</strain>
    </source>
</reference>
<dbReference type="InterPro" id="IPR027443">
    <property type="entry name" value="IPNS-like_sf"/>
</dbReference>
<keyword evidence="2" id="KW-0408">Iron</keyword>
<dbReference type="PROSITE" id="PS51471">
    <property type="entry name" value="FE2OG_OXY"/>
    <property type="match status" value="1"/>
</dbReference>
<dbReference type="SUPFAM" id="SSF51197">
    <property type="entry name" value="Clavaminate synthase-like"/>
    <property type="match status" value="1"/>
</dbReference>
<evidence type="ECO:0000259" key="3">
    <source>
        <dbReference type="PROSITE" id="PS51471"/>
    </source>
</evidence>
<dbReference type="InterPro" id="IPR044861">
    <property type="entry name" value="IPNS-like_FE2OG_OXY"/>
</dbReference>
<feature type="domain" description="Fe2OG dioxygenase" evidence="3">
    <location>
        <begin position="181"/>
        <end position="283"/>
    </location>
</feature>
<protein>
    <recommendedName>
        <fullName evidence="3">Fe2OG dioxygenase domain-containing protein</fullName>
    </recommendedName>
</protein>
<dbReference type="PANTHER" id="PTHR47990">
    <property type="entry name" value="2-OXOGLUTARATE (2OG) AND FE(II)-DEPENDENT OXYGENASE SUPERFAMILY PROTEIN-RELATED"/>
    <property type="match status" value="1"/>
</dbReference>
<evidence type="ECO:0000313" key="4">
    <source>
        <dbReference type="EMBL" id="EMC96151.1"/>
    </source>
</evidence>
<dbReference type="OMA" id="NNTWNRG"/>
<name>M2MHQ8_BAUPA</name>
<proteinExistence type="inferred from homology"/>